<accession>A0AAV4W4E5</accession>
<protein>
    <submittedName>
        <fullName evidence="1">Uncharacterized protein</fullName>
    </submittedName>
</protein>
<name>A0AAV4W4E5_CAEEX</name>
<keyword evidence="2" id="KW-1185">Reference proteome</keyword>
<organism evidence="1 2">
    <name type="scientific">Caerostris extrusa</name>
    <name type="common">Bark spider</name>
    <name type="synonym">Caerostris bankana</name>
    <dbReference type="NCBI Taxonomy" id="172846"/>
    <lineage>
        <taxon>Eukaryota</taxon>
        <taxon>Metazoa</taxon>
        <taxon>Ecdysozoa</taxon>
        <taxon>Arthropoda</taxon>
        <taxon>Chelicerata</taxon>
        <taxon>Arachnida</taxon>
        <taxon>Araneae</taxon>
        <taxon>Araneomorphae</taxon>
        <taxon>Entelegynae</taxon>
        <taxon>Araneoidea</taxon>
        <taxon>Araneidae</taxon>
        <taxon>Caerostris</taxon>
    </lineage>
</organism>
<dbReference type="AlphaFoldDB" id="A0AAV4W4E5"/>
<gene>
    <name evidence="1" type="ORF">CEXT_111491</name>
</gene>
<sequence length="158" mass="17930">MTVTTTERCQTANLMSHSVKNTLDGRRGKIEQKSSEHRNHYKQRKETTVVDKYRVESQASDNAGRVLIDDGEDVESVIVAYLASNLLRISFVGKRTPELQKFDKQKRESLLQIIDIAFTLRWNGNKYPTKNEEFHQFDLGKMAVGVKVKGAEGTSKGI</sequence>
<proteinExistence type="predicted"/>
<evidence type="ECO:0000313" key="1">
    <source>
        <dbReference type="EMBL" id="GIY76320.1"/>
    </source>
</evidence>
<evidence type="ECO:0000313" key="2">
    <source>
        <dbReference type="Proteomes" id="UP001054945"/>
    </source>
</evidence>
<dbReference type="Proteomes" id="UP001054945">
    <property type="component" value="Unassembled WGS sequence"/>
</dbReference>
<reference evidence="1 2" key="1">
    <citation type="submission" date="2021-06" db="EMBL/GenBank/DDBJ databases">
        <title>Caerostris extrusa draft genome.</title>
        <authorList>
            <person name="Kono N."/>
            <person name="Arakawa K."/>
        </authorList>
    </citation>
    <scope>NUCLEOTIDE SEQUENCE [LARGE SCALE GENOMIC DNA]</scope>
</reference>
<dbReference type="EMBL" id="BPLR01015472">
    <property type="protein sequence ID" value="GIY76320.1"/>
    <property type="molecule type" value="Genomic_DNA"/>
</dbReference>
<comment type="caution">
    <text evidence="1">The sequence shown here is derived from an EMBL/GenBank/DDBJ whole genome shotgun (WGS) entry which is preliminary data.</text>
</comment>